<keyword evidence="4" id="KW-1185">Reference proteome</keyword>
<evidence type="ECO:0000256" key="2">
    <source>
        <dbReference type="SAM" id="Phobius"/>
    </source>
</evidence>
<evidence type="ECO:0000256" key="1">
    <source>
        <dbReference type="SAM" id="Coils"/>
    </source>
</evidence>
<dbReference type="EMBL" id="JAKKDU010000015">
    <property type="protein sequence ID" value="MCF7569157.1"/>
    <property type="molecule type" value="Genomic_DNA"/>
</dbReference>
<name>A0AAE3EQJ3_9FLAO</name>
<reference evidence="3" key="1">
    <citation type="submission" date="2022-01" db="EMBL/GenBank/DDBJ databases">
        <title>Draft genome sequence of Sabulilitoribacter arenilitoris KCTC 52401.</title>
        <authorList>
            <person name="Oh J.-S."/>
        </authorList>
    </citation>
    <scope>NUCLEOTIDE SEQUENCE</scope>
    <source>
        <strain evidence="3">HMF6543</strain>
    </source>
</reference>
<feature type="coiled-coil region" evidence="1">
    <location>
        <begin position="156"/>
        <end position="183"/>
    </location>
</feature>
<comment type="caution">
    <text evidence="3">The sequence shown here is derived from an EMBL/GenBank/DDBJ whole genome shotgun (WGS) entry which is preliminary data.</text>
</comment>
<sequence length="187" mass="21681">MSNNNLNDLFENLENRFDVETPNLGHQQRFFNKLVKQNKNNEVYIKTLTSKSKLWKPFIGIAASFALLVSVFVFINQHNSQIDLSEISPEMAQTQTVFTTMFNNELSKINSEEMPEYQDLIVDALYNIKVIEEDYNQLIIGLNENPNDQLIMSAMILNFQSRIDILQDVMQEIEKAEKSTKNEPNII</sequence>
<keyword evidence="2" id="KW-0472">Membrane</keyword>
<keyword evidence="2" id="KW-1133">Transmembrane helix</keyword>
<organism evidence="3 4">
    <name type="scientific">Wocania arenilitoris</name>
    <dbReference type="NCBI Taxonomy" id="2044858"/>
    <lineage>
        <taxon>Bacteria</taxon>
        <taxon>Pseudomonadati</taxon>
        <taxon>Bacteroidota</taxon>
        <taxon>Flavobacteriia</taxon>
        <taxon>Flavobacteriales</taxon>
        <taxon>Flavobacteriaceae</taxon>
        <taxon>Wocania</taxon>
    </lineage>
</organism>
<keyword evidence="2" id="KW-0812">Transmembrane</keyword>
<keyword evidence="1" id="KW-0175">Coiled coil</keyword>
<gene>
    <name evidence="3" type="ORF">L3X37_12400</name>
</gene>
<dbReference type="AlphaFoldDB" id="A0AAE3EQJ3"/>
<evidence type="ECO:0000313" key="3">
    <source>
        <dbReference type="EMBL" id="MCF7569157.1"/>
    </source>
</evidence>
<dbReference type="RefSeq" id="WP_237240492.1">
    <property type="nucleotide sequence ID" value="NZ_JAKKDU010000015.1"/>
</dbReference>
<dbReference type="Proteomes" id="UP001199795">
    <property type="component" value="Unassembled WGS sequence"/>
</dbReference>
<protein>
    <recommendedName>
        <fullName evidence="5">Anti-sigma factor</fullName>
    </recommendedName>
</protein>
<feature type="transmembrane region" description="Helical" evidence="2">
    <location>
        <begin position="54"/>
        <end position="75"/>
    </location>
</feature>
<evidence type="ECO:0000313" key="4">
    <source>
        <dbReference type="Proteomes" id="UP001199795"/>
    </source>
</evidence>
<evidence type="ECO:0008006" key="5">
    <source>
        <dbReference type="Google" id="ProtNLM"/>
    </source>
</evidence>
<accession>A0AAE3EQJ3</accession>
<proteinExistence type="predicted"/>